<dbReference type="CDD" id="cd00075">
    <property type="entry name" value="HATPase"/>
    <property type="match status" value="1"/>
</dbReference>
<evidence type="ECO:0000313" key="13">
    <source>
        <dbReference type="Proteomes" id="UP000325933"/>
    </source>
</evidence>
<dbReference type="Proteomes" id="UP000326364">
    <property type="component" value="Unassembled WGS sequence"/>
</dbReference>
<dbReference type="Gene3D" id="3.30.565.10">
    <property type="entry name" value="Histidine kinase-like ATPase, C-terminal domain"/>
    <property type="match status" value="1"/>
</dbReference>
<dbReference type="InterPro" id="IPR005467">
    <property type="entry name" value="His_kinase_dom"/>
</dbReference>
<dbReference type="InterPro" id="IPR003660">
    <property type="entry name" value="HAMP_dom"/>
</dbReference>
<evidence type="ECO:0000259" key="10">
    <source>
        <dbReference type="PROSITE" id="PS50885"/>
    </source>
</evidence>
<evidence type="ECO:0000256" key="7">
    <source>
        <dbReference type="ARBA" id="ARBA00023012"/>
    </source>
</evidence>
<evidence type="ECO:0000256" key="1">
    <source>
        <dbReference type="ARBA" id="ARBA00000085"/>
    </source>
</evidence>
<dbReference type="PANTHER" id="PTHR43711:SF1">
    <property type="entry name" value="HISTIDINE KINASE 1"/>
    <property type="match status" value="1"/>
</dbReference>
<gene>
    <name evidence="12" type="ORF">F4U95_00955</name>
    <name evidence="11" type="ORF">F4U96_00955</name>
</gene>
<keyword evidence="8" id="KW-0472">Membrane</keyword>
<comment type="caution">
    <text evidence="12">The sequence shown here is derived from an EMBL/GenBank/DDBJ whole genome shotgun (WGS) entry which is preliminary data.</text>
</comment>
<keyword evidence="6" id="KW-0418">Kinase</keyword>
<proteinExistence type="predicted"/>
<feature type="domain" description="Histidine kinase" evidence="9">
    <location>
        <begin position="214"/>
        <end position="430"/>
    </location>
</feature>
<comment type="subcellular location">
    <subcellularLocation>
        <location evidence="2">Membrane</location>
    </subcellularLocation>
</comment>
<keyword evidence="8" id="KW-1133">Transmembrane helix</keyword>
<dbReference type="PROSITE" id="PS50885">
    <property type="entry name" value="HAMP"/>
    <property type="match status" value="1"/>
</dbReference>
<feature type="transmembrane region" description="Helical" evidence="8">
    <location>
        <begin position="112"/>
        <end position="135"/>
    </location>
</feature>
<dbReference type="InterPro" id="IPR004358">
    <property type="entry name" value="Sig_transdc_His_kin-like_C"/>
</dbReference>
<evidence type="ECO:0000313" key="12">
    <source>
        <dbReference type="EMBL" id="KAA9033892.1"/>
    </source>
</evidence>
<keyword evidence="14" id="KW-1185">Reference proteome</keyword>
<comment type="catalytic activity">
    <reaction evidence="1">
        <text>ATP + protein L-histidine = ADP + protein N-phospho-L-histidine.</text>
        <dbReference type="EC" id="2.7.13.3"/>
    </reaction>
</comment>
<evidence type="ECO:0000256" key="6">
    <source>
        <dbReference type="ARBA" id="ARBA00022777"/>
    </source>
</evidence>
<name>A0A5J5I9C8_9SPHN</name>
<dbReference type="SUPFAM" id="SSF55874">
    <property type="entry name" value="ATPase domain of HSP90 chaperone/DNA topoisomerase II/histidine kinase"/>
    <property type="match status" value="1"/>
</dbReference>
<dbReference type="InterPro" id="IPR050736">
    <property type="entry name" value="Sensor_HK_Regulatory"/>
</dbReference>
<evidence type="ECO:0000259" key="9">
    <source>
        <dbReference type="PROSITE" id="PS50109"/>
    </source>
</evidence>
<reference evidence="13 14" key="1">
    <citation type="submission" date="2019-09" db="EMBL/GenBank/DDBJ databases">
        <authorList>
            <person name="Feng G."/>
        </authorList>
    </citation>
    <scope>NUCLEOTIDE SEQUENCE [LARGE SCALE GENOMIC DNA]</scope>
    <source>
        <strain evidence="12 13">KACC 19283</strain>
        <strain evidence="11 14">KACC 19284</strain>
    </source>
</reference>
<evidence type="ECO:0000256" key="2">
    <source>
        <dbReference type="ARBA" id="ARBA00004370"/>
    </source>
</evidence>
<dbReference type="InterPro" id="IPR036097">
    <property type="entry name" value="HisK_dim/P_sf"/>
</dbReference>
<evidence type="ECO:0000313" key="14">
    <source>
        <dbReference type="Proteomes" id="UP000326364"/>
    </source>
</evidence>
<dbReference type="EC" id="2.7.13.3" evidence="3"/>
<dbReference type="SMART" id="SM00387">
    <property type="entry name" value="HATPase_c"/>
    <property type="match status" value="1"/>
</dbReference>
<dbReference type="CDD" id="cd06225">
    <property type="entry name" value="HAMP"/>
    <property type="match status" value="1"/>
</dbReference>
<evidence type="ECO:0000313" key="11">
    <source>
        <dbReference type="EMBL" id="KAA9021530.1"/>
    </source>
</evidence>
<dbReference type="Gene3D" id="1.10.287.130">
    <property type="match status" value="1"/>
</dbReference>
<keyword evidence="7" id="KW-0902">Two-component regulatory system</keyword>
<dbReference type="EMBL" id="VYQA01000001">
    <property type="protein sequence ID" value="KAA9033892.1"/>
    <property type="molecule type" value="Genomic_DNA"/>
</dbReference>
<dbReference type="Pfam" id="PF02518">
    <property type="entry name" value="HATPase_c"/>
    <property type="match status" value="1"/>
</dbReference>
<dbReference type="InterPro" id="IPR003594">
    <property type="entry name" value="HATPase_dom"/>
</dbReference>
<dbReference type="PROSITE" id="PS50109">
    <property type="entry name" value="HIS_KIN"/>
    <property type="match status" value="1"/>
</dbReference>
<keyword evidence="8" id="KW-0812">Transmembrane</keyword>
<evidence type="ECO:0000256" key="8">
    <source>
        <dbReference type="SAM" id="Phobius"/>
    </source>
</evidence>
<dbReference type="SUPFAM" id="SSF47384">
    <property type="entry name" value="Homodimeric domain of signal transducing histidine kinase"/>
    <property type="match status" value="1"/>
</dbReference>
<keyword evidence="4" id="KW-0597">Phosphoprotein</keyword>
<evidence type="ECO:0000256" key="4">
    <source>
        <dbReference type="ARBA" id="ARBA00022553"/>
    </source>
</evidence>
<dbReference type="Gene3D" id="6.10.340.10">
    <property type="match status" value="1"/>
</dbReference>
<feature type="domain" description="HAMP" evidence="10">
    <location>
        <begin position="136"/>
        <end position="188"/>
    </location>
</feature>
<dbReference type="CDD" id="cd00082">
    <property type="entry name" value="HisKA"/>
    <property type="match status" value="1"/>
</dbReference>
<dbReference type="PRINTS" id="PR00344">
    <property type="entry name" value="BCTRLSENSOR"/>
</dbReference>
<accession>A0A5J5I9C8</accession>
<dbReference type="SMART" id="SM00388">
    <property type="entry name" value="HisKA"/>
    <property type="match status" value="1"/>
</dbReference>
<organism evidence="12 13">
    <name type="scientific">Sphingobium limneticum</name>
    <dbReference type="NCBI Taxonomy" id="1007511"/>
    <lineage>
        <taxon>Bacteria</taxon>
        <taxon>Pseudomonadati</taxon>
        <taxon>Pseudomonadota</taxon>
        <taxon>Alphaproteobacteria</taxon>
        <taxon>Sphingomonadales</taxon>
        <taxon>Sphingomonadaceae</taxon>
        <taxon>Sphingobium</taxon>
    </lineage>
</organism>
<dbReference type="SMART" id="SM00304">
    <property type="entry name" value="HAMP"/>
    <property type="match status" value="1"/>
</dbReference>
<dbReference type="PANTHER" id="PTHR43711">
    <property type="entry name" value="TWO-COMPONENT HISTIDINE KINASE"/>
    <property type="match status" value="1"/>
</dbReference>
<dbReference type="AlphaFoldDB" id="A0A5J5I9C8"/>
<evidence type="ECO:0000256" key="3">
    <source>
        <dbReference type="ARBA" id="ARBA00012438"/>
    </source>
</evidence>
<dbReference type="Proteomes" id="UP000325933">
    <property type="component" value="Unassembled WGS sequence"/>
</dbReference>
<sequence>MAQQQALLLAHIDAESAQLLLNRSTTAQTELGVAVKAYFASIAEETTLMGDDASDLGYQAREEANARHLLQLLQSGPGALPAIRQLVRSIAAQENSEAQVATQQAQQAQIGAWRLISVIICLLLALPFGGAFFLWRHLVVPLAALANATRSIAQEDDRKPLPGSRLREVRQLIAHFEDMALAVEDKVIARTRELQRLNQQLGETDRRRRLFLSKVSHELRTPVTVMRGEAEVALRMDGDVSVLRDALQQILDSNLFLERRLDDLLTLARAEDGALPIRQDRVDLAQLAREVGQSAFSFAHASGIRLELEALDRPMPIMGDADRLRQAMLALVDNGVKFSPPGSTIRLHGTHTDGEVGIVIADEGPGVADGELDRIFDPYVQGKAGRSLGGTGLGLSLARWIAQAHQGRISAYNRDEGEGLCVSLRLPARV</sequence>
<dbReference type="GO" id="GO:0000155">
    <property type="term" value="F:phosphorelay sensor kinase activity"/>
    <property type="evidence" value="ECO:0007669"/>
    <property type="project" value="InterPro"/>
</dbReference>
<dbReference type="EMBL" id="VYQB01000001">
    <property type="protein sequence ID" value="KAA9021530.1"/>
    <property type="molecule type" value="Genomic_DNA"/>
</dbReference>
<evidence type="ECO:0000256" key="5">
    <source>
        <dbReference type="ARBA" id="ARBA00022679"/>
    </source>
</evidence>
<dbReference type="Pfam" id="PF00512">
    <property type="entry name" value="HisKA"/>
    <property type="match status" value="1"/>
</dbReference>
<dbReference type="InterPro" id="IPR003661">
    <property type="entry name" value="HisK_dim/P_dom"/>
</dbReference>
<dbReference type="Pfam" id="PF00672">
    <property type="entry name" value="HAMP"/>
    <property type="match status" value="1"/>
</dbReference>
<protein>
    <recommendedName>
        <fullName evidence="3">histidine kinase</fullName>
        <ecNumber evidence="3">2.7.13.3</ecNumber>
    </recommendedName>
</protein>
<dbReference type="InterPro" id="IPR036890">
    <property type="entry name" value="HATPase_C_sf"/>
</dbReference>
<keyword evidence="5" id="KW-0808">Transferase</keyword>
<dbReference type="GO" id="GO:0016020">
    <property type="term" value="C:membrane"/>
    <property type="evidence" value="ECO:0007669"/>
    <property type="project" value="UniProtKB-SubCell"/>
</dbReference>